<evidence type="ECO:0008006" key="2">
    <source>
        <dbReference type="Google" id="ProtNLM"/>
    </source>
</evidence>
<proteinExistence type="predicted"/>
<evidence type="ECO:0000313" key="1">
    <source>
        <dbReference type="EMBL" id="WZE63381.1"/>
    </source>
</evidence>
<dbReference type="EMBL" id="OR756648">
    <property type="protein sequence ID" value="WZE63381.1"/>
    <property type="molecule type" value="Genomic_DNA"/>
</dbReference>
<organism evidence="1">
    <name type="scientific">Micrococcus phage Olihed</name>
    <dbReference type="NCBI Taxonomy" id="3092209"/>
    <lineage>
        <taxon>Viruses</taxon>
        <taxon>Duplodnaviria</taxon>
        <taxon>Heunggongvirae</taxon>
        <taxon>Uroviricota</taxon>
        <taxon>Caudoviricetes</taxon>
    </lineage>
</organism>
<name>A0AAU6R5Z5_9CAUD</name>
<protein>
    <recommendedName>
        <fullName evidence="2">Minor capsid protein</fullName>
    </recommendedName>
</protein>
<sequence length="111" mass="11759">MGQLASRYQEAAQKAGKAGSEDLRALAQVGVGLVKREIQDMHAVDTGTMLNSTTADKAGPNTWLIGPTVQYAPYVALGTSRVAARPFHVRAARKLASQVSDFGFSADRLGL</sequence>
<accession>A0AAU6R5Z5</accession>
<reference evidence="1" key="1">
    <citation type="submission" date="2023-10" db="EMBL/GenBank/DDBJ databases">
        <title>Two new lytic phages for Micrococcus sp. strain 1402.</title>
        <authorList>
            <person name="Petrzik K."/>
        </authorList>
    </citation>
    <scope>NUCLEOTIDE SEQUENCE</scope>
</reference>